<feature type="transmembrane region" description="Helical" evidence="6">
    <location>
        <begin position="7"/>
        <end position="28"/>
    </location>
</feature>
<dbReference type="GO" id="GO:0005886">
    <property type="term" value="C:plasma membrane"/>
    <property type="evidence" value="ECO:0007669"/>
    <property type="project" value="UniProtKB-SubCell"/>
</dbReference>
<organism evidence="7">
    <name type="scientific">Magnetococcus massalia (strain MO-1)</name>
    <dbReference type="NCBI Taxonomy" id="451514"/>
    <lineage>
        <taxon>Bacteria</taxon>
        <taxon>Pseudomonadati</taxon>
        <taxon>Pseudomonadota</taxon>
        <taxon>Magnetococcia</taxon>
        <taxon>Magnetococcales</taxon>
        <taxon>Magnetococcaceae</taxon>
        <taxon>Magnetococcus</taxon>
    </lineage>
</organism>
<dbReference type="PANTHER" id="PTHR39087">
    <property type="entry name" value="UPF0104 MEMBRANE PROTEIN MJ1595"/>
    <property type="match status" value="1"/>
</dbReference>
<feature type="transmembrane region" description="Helical" evidence="6">
    <location>
        <begin position="291"/>
        <end position="315"/>
    </location>
</feature>
<dbReference type="Pfam" id="PF03706">
    <property type="entry name" value="LPG_synthase_TM"/>
    <property type="match status" value="1"/>
</dbReference>
<keyword evidence="5 6" id="KW-0472">Membrane</keyword>
<dbReference type="InterPro" id="IPR022791">
    <property type="entry name" value="L-PG_synthase/AglD"/>
</dbReference>
<feature type="transmembrane region" description="Helical" evidence="6">
    <location>
        <begin position="73"/>
        <end position="92"/>
    </location>
</feature>
<feature type="transmembrane region" description="Helical" evidence="6">
    <location>
        <begin position="34"/>
        <end position="52"/>
    </location>
</feature>
<evidence type="ECO:0000256" key="1">
    <source>
        <dbReference type="ARBA" id="ARBA00004651"/>
    </source>
</evidence>
<feature type="transmembrane region" description="Helical" evidence="6">
    <location>
        <begin position="213"/>
        <end position="236"/>
    </location>
</feature>
<dbReference type="AlphaFoldDB" id="A0A1S7LG34"/>
<keyword evidence="2" id="KW-1003">Cell membrane</keyword>
<gene>
    <name evidence="7" type="ORF">MAGMO_0855</name>
</gene>
<evidence type="ECO:0000313" key="7">
    <source>
        <dbReference type="EMBL" id="CRH05054.1"/>
    </source>
</evidence>
<feature type="transmembrane region" description="Helical" evidence="6">
    <location>
        <begin position="112"/>
        <end position="134"/>
    </location>
</feature>
<keyword evidence="3 6" id="KW-0812">Transmembrane</keyword>
<proteinExistence type="predicted"/>
<accession>A0A1S7LG34</accession>
<feature type="transmembrane region" description="Helical" evidence="6">
    <location>
        <begin position="146"/>
        <end position="170"/>
    </location>
</feature>
<evidence type="ECO:0008006" key="8">
    <source>
        <dbReference type="Google" id="ProtNLM"/>
    </source>
</evidence>
<feature type="transmembrane region" description="Helical" evidence="6">
    <location>
        <begin position="257"/>
        <end position="279"/>
    </location>
</feature>
<reference evidence="7" key="1">
    <citation type="submission" date="2015-04" db="EMBL/GenBank/DDBJ databases">
        <authorList>
            <person name="Syromyatnikov M.Y."/>
            <person name="Popov V.N."/>
        </authorList>
    </citation>
    <scope>NUCLEOTIDE SEQUENCE</scope>
    <source>
        <strain evidence="7">MO-1</strain>
    </source>
</reference>
<evidence type="ECO:0000256" key="6">
    <source>
        <dbReference type="SAM" id="Phobius"/>
    </source>
</evidence>
<evidence type="ECO:0000256" key="4">
    <source>
        <dbReference type="ARBA" id="ARBA00022989"/>
    </source>
</evidence>
<sequence>MKHHPFIYSLLLSLLLVAILLQWVGFDIAQCEEYLSALDGGVLLLITLLFLLRQWIRTLRLRVMIGQQKAGRGLFAVALQQQFLLTFIPFRMGELALPVLLKRRGVPMAQTLAVLLVIRSMDLLAMALYLLILLQLSLHYLPFDLAVANSVLLFLIALLTLLAGALLYGARRWPEGHVELLNHPRVAWLPKRFWLAERLSVFIQSIAQLPNRAFVMALLFSPLLLLTSGLMMVLFFANLEPHFSWQASMLGEVLMSLVNLLPIQGVAAVGTFEGTFVMIYGSMGVVLEKGLALAVTIHLVHVVLNLFSGLLGVGLGRWQKMK</sequence>
<comment type="subcellular location">
    <subcellularLocation>
        <location evidence="1">Cell membrane</location>
        <topology evidence="1">Multi-pass membrane protein</topology>
    </subcellularLocation>
</comment>
<keyword evidence="4 6" id="KW-1133">Transmembrane helix</keyword>
<evidence type="ECO:0000256" key="2">
    <source>
        <dbReference type="ARBA" id="ARBA00022475"/>
    </source>
</evidence>
<evidence type="ECO:0000256" key="3">
    <source>
        <dbReference type="ARBA" id="ARBA00022692"/>
    </source>
</evidence>
<name>A0A1S7LG34_MAGMO</name>
<protein>
    <recommendedName>
        <fullName evidence="8">Integral membrane protein</fullName>
    </recommendedName>
</protein>
<evidence type="ECO:0000256" key="5">
    <source>
        <dbReference type="ARBA" id="ARBA00023136"/>
    </source>
</evidence>
<dbReference type="PANTHER" id="PTHR39087:SF2">
    <property type="entry name" value="UPF0104 MEMBRANE PROTEIN MJ1595"/>
    <property type="match status" value="1"/>
</dbReference>
<dbReference type="EMBL" id="LO017727">
    <property type="protein sequence ID" value="CRH05054.1"/>
    <property type="molecule type" value="Genomic_DNA"/>
</dbReference>